<evidence type="ECO:0000313" key="4">
    <source>
        <dbReference type="Proteomes" id="UP001249851"/>
    </source>
</evidence>
<sequence>MGANASSEQPSPDSTLVRVPRYTLEEKRKKTSKLNTLKKKLTKSRSTFKSQDHGKMLRDLTQTWTRQEINALVEEYETMMNVKDLKNQTNLVRPSASCLKKDLQKLYEVETCADCTLVFEGTSFNVHRAILSSRCPYFRELFTQHMGEHPIIQMEFKTEGMTKEIFSALLCYLYTGDFTPKKSGLEYIDVLINLGDEFGTPNVLEQDFKLLLNCSEYADVALVFPAQASMQDRYSSSDGGIISDHNYEILCHKAVLCARSQYFRSLFLKDCLHSLEQTISSSKVQRLVIDESVMTRQYARIALQCMYTDSVDLSSIVKWSSEDRGYCAFGTHKLLTLAEIAMEVFEVASFIDLPVLIQGCEDIILEELSPSTLLCTLEWSSCAHGSDWVYRQAMQFLQDEFVNIAQSEVFPFLPKKYLVETLKSDFLQEGKKNTKRREVDNKQLKIVLSGVIEHVRMGHVIPTHSDVLEGVFRRGLADRGMPLDIGEGSFYPNIPWMRRRQEKDFVRPRLFLPYFEEAKIILQEHRKAEQELQRHRLSRFSQNMPDTLYMIEPQKRRNTAPGFIRAASDAGRLEQEQLLSTSETLRAEENELDRYVRARREIESTGAGRLVEREFALPDVAMELPSCVPNDQLGERLGLSEIHDFGAQEISVNEFLRNPVPDVALPSSPTSSVSSTGVPLEYFQVDQPLDAMDEDNSSSSGLATGQSP</sequence>
<dbReference type="Gene3D" id="3.30.710.10">
    <property type="entry name" value="Potassium Channel Kv1.1, Chain A"/>
    <property type="match status" value="2"/>
</dbReference>
<dbReference type="AlphaFoldDB" id="A0AAD9UVZ6"/>
<dbReference type="PROSITE" id="PS50097">
    <property type="entry name" value="BTB"/>
    <property type="match status" value="2"/>
</dbReference>
<dbReference type="InterPro" id="IPR042345">
    <property type="entry name" value="Btbd7"/>
</dbReference>
<organism evidence="3 4">
    <name type="scientific">Acropora cervicornis</name>
    <name type="common">Staghorn coral</name>
    <dbReference type="NCBI Taxonomy" id="6130"/>
    <lineage>
        <taxon>Eukaryota</taxon>
        <taxon>Metazoa</taxon>
        <taxon>Cnidaria</taxon>
        <taxon>Anthozoa</taxon>
        <taxon>Hexacorallia</taxon>
        <taxon>Scleractinia</taxon>
        <taxon>Astrocoeniina</taxon>
        <taxon>Acroporidae</taxon>
        <taxon>Acropora</taxon>
    </lineage>
</organism>
<feature type="compositionally biased region" description="Polar residues" evidence="1">
    <location>
        <begin position="1"/>
        <end position="14"/>
    </location>
</feature>
<dbReference type="SMART" id="SM00225">
    <property type="entry name" value="BTB"/>
    <property type="match status" value="2"/>
</dbReference>
<reference evidence="3" key="1">
    <citation type="journal article" date="2023" name="G3 (Bethesda)">
        <title>Whole genome assembly and annotation of the endangered Caribbean coral Acropora cervicornis.</title>
        <authorList>
            <person name="Selwyn J.D."/>
            <person name="Vollmer S.V."/>
        </authorList>
    </citation>
    <scope>NUCLEOTIDE SEQUENCE</scope>
    <source>
        <strain evidence="3">K2</strain>
    </source>
</reference>
<evidence type="ECO:0000259" key="2">
    <source>
        <dbReference type="PROSITE" id="PS50097"/>
    </source>
</evidence>
<dbReference type="GO" id="GO:0061138">
    <property type="term" value="P:morphogenesis of a branching epithelium"/>
    <property type="evidence" value="ECO:0007669"/>
    <property type="project" value="InterPro"/>
</dbReference>
<dbReference type="Proteomes" id="UP001249851">
    <property type="component" value="Unassembled WGS sequence"/>
</dbReference>
<feature type="region of interest" description="Disordered" evidence="1">
    <location>
        <begin position="1"/>
        <end position="30"/>
    </location>
</feature>
<dbReference type="SUPFAM" id="SSF54695">
    <property type="entry name" value="POZ domain"/>
    <property type="match status" value="2"/>
</dbReference>
<feature type="region of interest" description="Disordered" evidence="1">
    <location>
        <begin position="684"/>
        <end position="708"/>
    </location>
</feature>
<protein>
    <submittedName>
        <fullName evidence="3">BTB/POZ domain-containing protein 7</fullName>
    </submittedName>
</protein>
<proteinExistence type="predicted"/>
<keyword evidence="4" id="KW-1185">Reference proteome</keyword>
<dbReference type="InterPro" id="IPR000210">
    <property type="entry name" value="BTB/POZ_dom"/>
</dbReference>
<feature type="domain" description="BTB" evidence="2">
    <location>
        <begin position="113"/>
        <end position="182"/>
    </location>
</feature>
<dbReference type="PANTHER" id="PTHR16064:SF3">
    <property type="entry name" value="BTB_POZ DOMAIN-CONTAINING PROTEIN 7"/>
    <property type="match status" value="1"/>
</dbReference>
<gene>
    <name evidence="3" type="ORF">P5673_027602</name>
</gene>
<feature type="compositionally biased region" description="Polar residues" evidence="1">
    <location>
        <begin position="697"/>
        <end position="708"/>
    </location>
</feature>
<evidence type="ECO:0000256" key="1">
    <source>
        <dbReference type="SAM" id="MobiDB-lite"/>
    </source>
</evidence>
<dbReference type="Pfam" id="PF00651">
    <property type="entry name" value="BTB"/>
    <property type="match status" value="2"/>
</dbReference>
<accession>A0AAD9UVZ6</accession>
<comment type="caution">
    <text evidence="3">The sequence shown here is derived from an EMBL/GenBank/DDBJ whole genome shotgun (WGS) entry which is preliminary data.</text>
</comment>
<dbReference type="PANTHER" id="PTHR16064">
    <property type="entry name" value="BTB POZ DOMAIN CONTAINING 7"/>
    <property type="match status" value="1"/>
</dbReference>
<dbReference type="InterPro" id="IPR011333">
    <property type="entry name" value="SKP1/BTB/POZ_sf"/>
</dbReference>
<feature type="domain" description="BTB" evidence="2">
    <location>
        <begin position="237"/>
        <end position="315"/>
    </location>
</feature>
<evidence type="ECO:0000313" key="3">
    <source>
        <dbReference type="EMBL" id="KAK2551615.1"/>
    </source>
</evidence>
<reference evidence="3" key="2">
    <citation type="journal article" date="2023" name="Science">
        <title>Genomic signatures of disease resistance in endangered staghorn corals.</title>
        <authorList>
            <person name="Vollmer S.V."/>
            <person name="Selwyn J.D."/>
            <person name="Despard B.A."/>
            <person name="Roesel C.L."/>
        </authorList>
    </citation>
    <scope>NUCLEOTIDE SEQUENCE</scope>
    <source>
        <strain evidence="3">K2</strain>
    </source>
</reference>
<name>A0AAD9UVZ6_ACRCE</name>
<dbReference type="EMBL" id="JARQWQ010000096">
    <property type="protein sequence ID" value="KAK2551615.1"/>
    <property type="molecule type" value="Genomic_DNA"/>
</dbReference>